<evidence type="ECO:0000256" key="1">
    <source>
        <dbReference type="SAM" id="MobiDB-lite"/>
    </source>
</evidence>
<protein>
    <submittedName>
        <fullName evidence="2">Uncharacterized protein</fullName>
    </submittedName>
</protein>
<proteinExistence type="predicted"/>
<feature type="compositionally biased region" description="Low complexity" evidence="1">
    <location>
        <begin position="7"/>
        <end position="22"/>
    </location>
</feature>
<keyword evidence="3" id="KW-1185">Reference proteome</keyword>
<dbReference type="Proteomes" id="UP001551695">
    <property type="component" value="Unassembled WGS sequence"/>
</dbReference>
<reference evidence="2 3" key="1">
    <citation type="submission" date="2024-06" db="EMBL/GenBank/DDBJ databases">
        <title>The Natural Products Discovery Center: Release of the First 8490 Sequenced Strains for Exploring Actinobacteria Biosynthetic Diversity.</title>
        <authorList>
            <person name="Kalkreuter E."/>
            <person name="Kautsar S.A."/>
            <person name="Yang D."/>
            <person name="Bader C.D."/>
            <person name="Teijaro C.N."/>
            <person name="Fluegel L."/>
            <person name="Davis C.M."/>
            <person name="Simpson J.R."/>
            <person name="Lauterbach L."/>
            <person name="Steele A.D."/>
            <person name="Gui C."/>
            <person name="Meng S."/>
            <person name="Li G."/>
            <person name="Viehrig K."/>
            <person name="Ye F."/>
            <person name="Su P."/>
            <person name="Kiefer A.F."/>
            <person name="Nichols A."/>
            <person name="Cepeda A.J."/>
            <person name="Yan W."/>
            <person name="Fan B."/>
            <person name="Jiang Y."/>
            <person name="Adhikari A."/>
            <person name="Zheng C.-J."/>
            <person name="Schuster L."/>
            <person name="Cowan T.M."/>
            <person name="Smanski M.J."/>
            <person name="Chevrette M.G."/>
            <person name="De Carvalho L.P.S."/>
            <person name="Shen B."/>
        </authorList>
    </citation>
    <scope>NUCLEOTIDE SEQUENCE [LARGE SCALE GENOMIC DNA]</scope>
    <source>
        <strain evidence="2 3">NPDC050403</strain>
    </source>
</reference>
<gene>
    <name evidence="2" type="ORF">AB0I48_36115</name>
</gene>
<organism evidence="2 3">
    <name type="scientific">Nocardia aurea</name>
    <dbReference type="NCBI Taxonomy" id="2144174"/>
    <lineage>
        <taxon>Bacteria</taxon>
        <taxon>Bacillati</taxon>
        <taxon>Actinomycetota</taxon>
        <taxon>Actinomycetes</taxon>
        <taxon>Mycobacteriales</taxon>
        <taxon>Nocardiaceae</taxon>
        <taxon>Nocardia</taxon>
    </lineage>
</organism>
<evidence type="ECO:0000313" key="2">
    <source>
        <dbReference type="EMBL" id="MEV0712996.1"/>
    </source>
</evidence>
<feature type="region of interest" description="Disordered" evidence="1">
    <location>
        <begin position="1"/>
        <end position="28"/>
    </location>
</feature>
<dbReference type="RefSeq" id="WP_357790469.1">
    <property type="nucleotide sequence ID" value="NZ_JBFAKC010000035.1"/>
</dbReference>
<dbReference type="EMBL" id="JBFAKC010000035">
    <property type="protein sequence ID" value="MEV0712996.1"/>
    <property type="molecule type" value="Genomic_DNA"/>
</dbReference>
<comment type="caution">
    <text evidence="2">The sequence shown here is derived from an EMBL/GenBank/DDBJ whole genome shotgun (WGS) entry which is preliminary data.</text>
</comment>
<feature type="non-terminal residue" evidence="2">
    <location>
        <position position="1"/>
    </location>
</feature>
<name>A0ABV3G6E5_9NOCA</name>
<evidence type="ECO:0000313" key="3">
    <source>
        <dbReference type="Proteomes" id="UP001551695"/>
    </source>
</evidence>
<accession>A0ABV3G6E5</accession>
<sequence length="110" mass="11683">LVDLAQTTPTPSETSPLPAATPITSRSDAGVLGPADHFSCAAGRHGVEELASFVLRVEDRTAWCSPATARWLTFDNVGAQAVRPGSVVVITEGPVRVVAYFHVTEVLKER</sequence>